<evidence type="ECO:0000313" key="4">
    <source>
        <dbReference type="EMBL" id="KAH9288681.1"/>
    </source>
</evidence>
<dbReference type="PROSITE" id="PS50222">
    <property type="entry name" value="EF_HAND_2"/>
    <property type="match status" value="3"/>
</dbReference>
<feature type="domain" description="EF-hand" evidence="3">
    <location>
        <begin position="123"/>
        <end position="158"/>
    </location>
</feature>
<evidence type="ECO:0000313" key="5">
    <source>
        <dbReference type="Proteomes" id="UP000824469"/>
    </source>
</evidence>
<dbReference type="GO" id="GO:0005509">
    <property type="term" value="F:calcium ion binding"/>
    <property type="evidence" value="ECO:0007669"/>
    <property type="project" value="InterPro"/>
</dbReference>
<comment type="caution">
    <text evidence="4">The sequence shown here is derived from an EMBL/GenBank/DDBJ whole genome shotgun (WGS) entry which is preliminary data.</text>
</comment>
<dbReference type="PROSITE" id="PS00018">
    <property type="entry name" value="EF_HAND_1"/>
    <property type="match status" value="3"/>
</dbReference>
<keyword evidence="5" id="KW-1185">Reference proteome</keyword>
<reference evidence="4 5" key="1">
    <citation type="journal article" date="2021" name="Nat. Plants">
        <title>The Taxus genome provides insights into paclitaxel biosynthesis.</title>
        <authorList>
            <person name="Xiong X."/>
            <person name="Gou J."/>
            <person name="Liao Q."/>
            <person name="Li Y."/>
            <person name="Zhou Q."/>
            <person name="Bi G."/>
            <person name="Li C."/>
            <person name="Du R."/>
            <person name="Wang X."/>
            <person name="Sun T."/>
            <person name="Guo L."/>
            <person name="Liang H."/>
            <person name="Lu P."/>
            <person name="Wu Y."/>
            <person name="Zhang Z."/>
            <person name="Ro D.K."/>
            <person name="Shang Y."/>
            <person name="Huang S."/>
            <person name="Yan J."/>
        </authorList>
    </citation>
    <scope>NUCLEOTIDE SEQUENCE [LARGE SCALE GENOMIC DNA]</scope>
    <source>
        <strain evidence="4">Ta-2019</strain>
    </source>
</reference>
<dbReference type="InterPro" id="IPR018247">
    <property type="entry name" value="EF_Hand_1_Ca_BS"/>
</dbReference>
<sequence>AEASECMVREELFTVFRQLDADGDGKISWVELKTALNFVGEDVGDDELREIVKQLDSDGDGCIDLEEFIRLINTEERGAEEAEKELVAAFRIFEGREGGGSTTPMGLHRMMCRLSLADVDNCLTLDHCTFIISQVDQDGDGVVNLKEFKRVMMAAVQRCSFVIGINKREIIPEGLLVVKIYDSKGDEWTTFHTINALSSAPTGEGVFSVGSFYWVSVTSELKNQLIIMRTGVAALNVENRTWSIISTPQRPLNPKYEPYCHDCISDWNLTGYDGNVVLVYTRYLRLWKLDENNNSWVEAKPFPEIPCNHFNTNTQVESPSYCVCTIMAWRIKEGHKTNKLPGSSWTFLPAIGHLLEKI</sequence>
<protein>
    <recommendedName>
        <fullName evidence="3">EF-hand domain-containing protein</fullName>
    </recommendedName>
</protein>
<dbReference type="InterPro" id="IPR002048">
    <property type="entry name" value="EF_hand_dom"/>
</dbReference>
<dbReference type="AlphaFoldDB" id="A0AA38BQY7"/>
<dbReference type="SUPFAM" id="SSF50965">
    <property type="entry name" value="Galactose oxidase, central domain"/>
    <property type="match status" value="1"/>
</dbReference>
<evidence type="ECO:0000259" key="3">
    <source>
        <dbReference type="PROSITE" id="PS50222"/>
    </source>
</evidence>
<dbReference type="EMBL" id="JAHRHJ020003813">
    <property type="protein sequence ID" value="KAH9288681.1"/>
    <property type="molecule type" value="Genomic_DNA"/>
</dbReference>
<keyword evidence="2" id="KW-0106">Calcium</keyword>
<feature type="domain" description="EF-hand" evidence="3">
    <location>
        <begin position="7"/>
        <end position="42"/>
    </location>
</feature>
<keyword evidence="1" id="KW-0677">Repeat</keyword>
<dbReference type="SUPFAM" id="SSF47473">
    <property type="entry name" value="EF-hand"/>
    <property type="match status" value="1"/>
</dbReference>
<dbReference type="Gene3D" id="1.10.238.10">
    <property type="entry name" value="EF-hand"/>
    <property type="match status" value="2"/>
</dbReference>
<dbReference type="InterPro" id="IPR011992">
    <property type="entry name" value="EF-hand-dom_pair"/>
</dbReference>
<dbReference type="Pfam" id="PF13833">
    <property type="entry name" value="EF-hand_8"/>
    <property type="match status" value="1"/>
</dbReference>
<dbReference type="CDD" id="cd00051">
    <property type="entry name" value="EFh"/>
    <property type="match status" value="2"/>
</dbReference>
<organism evidence="4 5">
    <name type="scientific">Taxus chinensis</name>
    <name type="common">Chinese yew</name>
    <name type="synonym">Taxus wallichiana var. chinensis</name>
    <dbReference type="NCBI Taxonomy" id="29808"/>
    <lineage>
        <taxon>Eukaryota</taxon>
        <taxon>Viridiplantae</taxon>
        <taxon>Streptophyta</taxon>
        <taxon>Embryophyta</taxon>
        <taxon>Tracheophyta</taxon>
        <taxon>Spermatophyta</taxon>
        <taxon>Pinopsida</taxon>
        <taxon>Pinidae</taxon>
        <taxon>Conifers II</taxon>
        <taxon>Cupressales</taxon>
        <taxon>Taxaceae</taxon>
        <taxon>Taxus</taxon>
    </lineage>
</organism>
<evidence type="ECO:0000256" key="1">
    <source>
        <dbReference type="ARBA" id="ARBA00022737"/>
    </source>
</evidence>
<dbReference type="FunFam" id="1.10.238.10:FF:000178">
    <property type="entry name" value="Calmodulin-2 A"/>
    <property type="match status" value="1"/>
</dbReference>
<dbReference type="InterPro" id="IPR050145">
    <property type="entry name" value="Centrin_CML-like"/>
</dbReference>
<dbReference type="Proteomes" id="UP000824469">
    <property type="component" value="Unassembled WGS sequence"/>
</dbReference>
<dbReference type="GO" id="GO:0043226">
    <property type="term" value="C:organelle"/>
    <property type="evidence" value="ECO:0007669"/>
    <property type="project" value="UniProtKB-ARBA"/>
</dbReference>
<evidence type="ECO:0000256" key="2">
    <source>
        <dbReference type="ARBA" id="ARBA00022837"/>
    </source>
</evidence>
<dbReference type="InterPro" id="IPR011043">
    <property type="entry name" value="Gal_Oxase/kelch_b-propeller"/>
</dbReference>
<dbReference type="PANTHER" id="PTHR23050">
    <property type="entry name" value="CALCIUM BINDING PROTEIN"/>
    <property type="match status" value="1"/>
</dbReference>
<gene>
    <name evidence="4" type="ORF">KI387_032798</name>
</gene>
<accession>A0AA38BQY7</accession>
<dbReference type="SMART" id="SM00054">
    <property type="entry name" value="EFh"/>
    <property type="match status" value="3"/>
</dbReference>
<feature type="non-terminal residue" evidence="4">
    <location>
        <position position="1"/>
    </location>
</feature>
<proteinExistence type="predicted"/>
<feature type="domain" description="EF-hand" evidence="3">
    <location>
        <begin position="43"/>
        <end position="78"/>
    </location>
</feature>
<name>A0AA38BQY7_TAXCH</name>
<dbReference type="Pfam" id="PF13499">
    <property type="entry name" value="EF-hand_7"/>
    <property type="match status" value="1"/>
</dbReference>